<name>A0ABW8TCN0_9CLOT</name>
<dbReference type="InterPro" id="IPR046348">
    <property type="entry name" value="SIS_dom_sf"/>
</dbReference>
<comment type="similarity">
    <text evidence="3">Belongs to the GCKR-like family. MurNAc-6-P etherase subfamily.</text>
</comment>
<evidence type="ECO:0000259" key="4">
    <source>
        <dbReference type="PROSITE" id="PS51464"/>
    </source>
</evidence>
<feature type="active site" evidence="3">
    <location>
        <position position="107"/>
    </location>
</feature>
<dbReference type="PROSITE" id="PS01272">
    <property type="entry name" value="GCKR"/>
    <property type="match status" value="1"/>
</dbReference>
<dbReference type="PANTHER" id="PTHR10088">
    <property type="entry name" value="GLUCOKINASE REGULATORY PROTEIN"/>
    <property type="match status" value="1"/>
</dbReference>
<evidence type="ECO:0000256" key="2">
    <source>
        <dbReference type="ARBA" id="ARBA00023277"/>
    </source>
</evidence>
<evidence type="ECO:0000256" key="1">
    <source>
        <dbReference type="ARBA" id="ARBA00023239"/>
    </source>
</evidence>
<keyword evidence="6" id="KW-1185">Reference proteome</keyword>
<dbReference type="CDD" id="cd05007">
    <property type="entry name" value="SIS_Etherase"/>
    <property type="match status" value="1"/>
</dbReference>
<gene>
    <name evidence="3 5" type="primary">murQ</name>
    <name evidence="5" type="ORF">ACJDT4_07425</name>
</gene>
<evidence type="ECO:0000313" key="6">
    <source>
        <dbReference type="Proteomes" id="UP001623592"/>
    </source>
</evidence>
<accession>A0ABW8TCN0</accession>
<dbReference type="NCBIfam" id="TIGR00274">
    <property type="entry name" value="N-acetylmuramic acid 6-phosphate etherase"/>
    <property type="match status" value="1"/>
</dbReference>
<feature type="domain" description="SIS" evidence="4">
    <location>
        <begin position="48"/>
        <end position="210"/>
    </location>
</feature>
<dbReference type="InterPro" id="IPR040190">
    <property type="entry name" value="MURQ/GCKR"/>
</dbReference>
<dbReference type="SUPFAM" id="SSF53697">
    <property type="entry name" value="SIS domain"/>
    <property type="match status" value="1"/>
</dbReference>
<dbReference type="EC" id="4.2.1.126" evidence="3"/>
<dbReference type="NCBIfam" id="NF003915">
    <property type="entry name" value="PRK05441.1"/>
    <property type="match status" value="1"/>
</dbReference>
<dbReference type="RefSeq" id="WP_406786915.1">
    <property type="nucleotide sequence ID" value="NZ_JBJIAA010000005.1"/>
</dbReference>
<dbReference type="EMBL" id="JBJIAA010000005">
    <property type="protein sequence ID" value="MFL0250251.1"/>
    <property type="molecule type" value="Genomic_DNA"/>
</dbReference>
<organism evidence="5 6">
    <name type="scientific">Clostridium neuense</name>
    <dbReference type="NCBI Taxonomy" id="1728934"/>
    <lineage>
        <taxon>Bacteria</taxon>
        <taxon>Bacillati</taxon>
        <taxon>Bacillota</taxon>
        <taxon>Clostridia</taxon>
        <taxon>Eubacteriales</taxon>
        <taxon>Clostridiaceae</taxon>
        <taxon>Clostridium</taxon>
    </lineage>
</organism>
<evidence type="ECO:0000256" key="3">
    <source>
        <dbReference type="HAMAP-Rule" id="MF_00068"/>
    </source>
</evidence>
<dbReference type="PANTHER" id="PTHR10088:SF4">
    <property type="entry name" value="GLUCOKINASE REGULATORY PROTEIN"/>
    <property type="match status" value="1"/>
</dbReference>
<dbReference type="InterPro" id="IPR005486">
    <property type="entry name" value="Glucokinase_regulatory_CS"/>
</dbReference>
<sequence length="291" mass="31381">MEERNVNTIDLDNLSTFEILKKINEEDKKVADAVEAELLNIEKAVDMIVDGFKNGGRLFYVGSGSSGKIGIMDASECPPTFGVDDSMVQGIISGGDNALSGWLEETEDNKDLALKDLKEKGVNKNDVVVGITASGNTPYVNSAIEYSNEIGCKTIGVVCSKGSLNEKCDVTICVNVGPEVIMGSTRMKAGTAQKMVLNMLSTTSMIRIGNTYSNLMVNVRPINEKLRERVKKIVKLATNADDSTVNKVVEACNYNAKVSIIAIVMGEGVQKANELLNKFQGNISKAIESLK</sequence>
<protein>
    <recommendedName>
        <fullName evidence="3">N-acetylmuramic acid 6-phosphate etherase</fullName>
        <shortName evidence="3">MurNAc-6-P etherase</shortName>
        <ecNumber evidence="3">4.2.1.126</ecNumber>
    </recommendedName>
    <alternativeName>
        <fullName evidence="3">N-acetylmuramic acid 6-phosphate hydrolase</fullName>
    </alternativeName>
    <alternativeName>
        <fullName evidence="3">N-acetylmuramic acid 6-phosphate lyase</fullName>
    </alternativeName>
</protein>
<dbReference type="Gene3D" id="1.10.8.1080">
    <property type="match status" value="1"/>
</dbReference>
<dbReference type="InterPro" id="IPR001347">
    <property type="entry name" value="SIS_dom"/>
</dbReference>
<comment type="subunit">
    <text evidence="3">Homodimer.</text>
</comment>
<feature type="active site" description="Proton donor" evidence="3">
    <location>
        <position position="76"/>
    </location>
</feature>
<comment type="catalytic activity">
    <reaction evidence="3">
        <text>N-acetyl-D-muramate 6-phosphate + H2O = N-acetyl-D-glucosamine 6-phosphate + (R)-lactate</text>
        <dbReference type="Rhea" id="RHEA:26410"/>
        <dbReference type="ChEBI" id="CHEBI:15377"/>
        <dbReference type="ChEBI" id="CHEBI:16004"/>
        <dbReference type="ChEBI" id="CHEBI:57513"/>
        <dbReference type="ChEBI" id="CHEBI:58722"/>
        <dbReference type="EC" id="4.2.1.126"/>
    </reaction>
</comment>
<dbReference type="NCBIfam" id="NF009222">
    <property type="entry name" value="PRK12570.1"/>
    <property type="match status" value="1"/>
</dbReference>
<dbReference type="InterPro" id="IPR005488">
    <property type="entry name" value="Etherase_MurQ"/>
</dbReference>
<comment type="miscellaneous">
    <text evidence="3">A lyase-type mechanism (elimination/hydration) is suggested for the cleavage of the lactyl ether bond of MurNAc 6-phosphate, with the formation of an alpha,beta-unsaturated aldehyde intermediate with (E)-stereochemistry, followed by the syn addition of water to give product.</text>
</comment>
<dbReference type="Proteomes" id="UP001623592">
    <property type="component" value="Unassembled WGS sequence"/>
</dbReference>
<dbReference type="PROSITE" id="PS51464">
    <property type="entry name" value="SIS"/>
    <property type="match status" value="1"/>
</dbReference>
<dbReference type="GO" id="GO:0016829">
    <property type="term" value="F:lyase activity"/>
    <property type="evidence" value="ECO:0007669"/>
    <property type="project" value="UniProtKB-KW"/>
</dbReference>
<reference evidence="5 6" key="1">
    <citation type="submission" date="2024-11" db="EMBL/GenBank/DDBJ databases">
        <authorList>
            <person name="Heng Y.C."/>
            <person name="Lim A.C.H."/>
            <person name="Lee J.K.Y."/>
            <person name="Kittelmann S."/>
        </authorList>
    </citation>
    <scope>NUCLEOTIDE SEQUENCE [LARGE SCALE GENOMIC DNA]</scope>
    <source>
        <strain evidence="5 6">WILCCON 0114</strain>
    </source>
</reference>
<comment type="pathway">
    <text evidence="3">Amino-sugar metabolism; N-acetylmuramate degradation.</text>
</comment>
<dbReference type="HAMAP" id="MF_00068">
    <property type="entry name" value="MurQ"/>
    <property type="match status" value="1"/>
</dbReference>
<proteinExistence type="inferred from homology"/>
<evidence type="ECO:0000313" key="5">
    <source>
        <dbReference type="EMBL" id="MFL0250251.1"/>
    </source>
</evidence>
<keyword evidence="2 3" id="KW-0119">Carbohydrate metabolism</keyword>
<dbReference type="Pfam" id="PF22645">
    <property type="entry name" value="GKRP_SIS_N"/>
    <property type="match status" value="1"/>
</dbReference>
<comment type="function">
    <text evidence="3">Specifically catalyzes the cleavage of the D-lactyl ether substituent of MurNAc 6-phosphate, producing GlcNAc 6-phosphate and D-lactate.</text>
</comment>
<dbReference type="Gene3D" id="3.40.50.10490">
    <property type="entry name" value="Glucose-6-phosphate isomerase like protein, domain 1"/>
    <property type="match status" value="1"/>
</dbReference>
<comment type="caution">
    <text evidence="5">The sequence shown here is derived from an EMBL/GenBank/DDBJ whole genome shotgun (WGS) entry which is preliminary data.</text>
</comment>
<keyword evidence="1 3" id="KW-0456">Lyase</keyword>